<keyword evidence="2" id="KW-1133">Transmembrane helix</keyword>
<gene>
    <name evidence="3" type="ORF">PO878_21650</name>
</gene>
<feature type="transmembrane region" description="Helical" evidence="2">
    <location>
        <begin position="96"/>
        <end position="117"/>
    </location>
</feature>
<feature type="transmembrane region" description="Helical" evidence="2">
    <location>
        <begin position="52"/>
        <end position="75"/>
    </location>
</feature>
<evidence type="ECO:0000256" key="1">
    <source>
        <dbReference type="SAM" id="MobiDB-lite"/>
    </source>
</evidence>
<dbReference type="AlphaFoldDB" id="A0AAE9YE54"/>
<sequence length="126" mass="13085">MPTDPSPRTPTSPDPGGEAHGDWPAQATETIVGLVDTVRQKTTGPATTAVRAAVWGLLIAIVGTAALVLFLVLFVRGLDILAQVVLDAIGIEKAGRATWIAHTLTGLLFLVPGVLLMRKGAQPTAD</sequence>
<keyword evidence="2" id="KW-0812">Transmembrane</keyword>
<reference evidence="3" key="1">
    <citation type="submission" date="2023-01" db="EMBL/GenBank/DDBJ databases">
        <title>The diversity of Class Acidimicrobiia in South China Sea sediment environments and the proposal of Iamia marina sp. nov., a novel species of the genus Iamia.</title>
        <authorList>
            <person name="He Y."/>
            <person name="Tian X."/>
        </authorList>
    </citation>
    <scope>NUCLEOTIDE SEQUENCE</scope>
    <source>
        <strain evidence="3">DSM 19957</strain>
    </source>
</reference>
<evidence type="ECO:0000313" key="4">
    <source>
        <dbReference type="Proteomes" id="UP001216390"/>
    </source>
</evidence>
<feature type="compositionally biased region" description="Pro residues" evidence="1">
    <location>
        <begin position="1"/>
        <end position="13"/>
    </location>
</feature>
<evidence type="ECO:0000313" key="3">
    <source>
        <dbReference type="EMBL" id="WCO67097.1"/>
    </source>
</evidence>
<name>A0AAE9YE54_9ACTN</name>
<dbReference type="RefSeq" id="WP_272736619.1">
    <property type="nucleotide sequence ID" value="NZ_CP116942.1"/>
</dbReference>
<evidence type="ECO:0000256" key="2">
    <source>
        <dbReference type="SAM" id="Phobius"/>
    </source>
</evidence>
<dbReference type="EMBL" id="CP116942">
    <property type="protein sequence ID" value="WCO67097.1"/>
    <property type="molecule type" value="Genomic_DNA"/>
</dbReference>
<keyword evidence="2" id="KW-0472">Membrane</keyword>
<organism evidence="3 4">
    <name type="scientific">Iamia majanohamensis</name>
    <dbReference type="NCBI Taxonomy" id="467976"/>
    <lineage>
        <taxon>Bacteria</taxon>
        <taxon>Bacillati</taxon>
        <taxon>Actinomycetota</taxon>
        <taxon>Acidimicrobiia</taxon>
        <taxon>Acidimicrobiales</taxon>
        <taxon>Iamiaceae</taxon>
        <taxon>Iamia</taxon>
    </lineage>
</organism>
<accession>A0AAE9YE54</accession>
<protein>
    <submittedName>
        <fullName evidence="3">Uncharacterized protein</fullName>
    </submittedName>
</protein>
<dbReference type="Proteomes" id="UP001216390">
    <property type="component" value="Chromosome"/>
</dbReference>
<feature type="region of interest" description="Disordered" evidence="1">
    <location>
        <begin position="1"/>
        <end position="23"/>
    </location>
</feature>
<keyword evidence="4" id="KW-1185">Reference proteome</keyword>
<dbReference type="KEGG" id="ima:PO878_21650"/>
<proteinExistence type="predicted"/>